<evidence type="ECO:0000313" key="4">
    <source>
        <dbReference type="EMBL" id="ONK69211.1"/>
    </source>
</evidence>
<dbReference type="InterPro" id="IPR008584">
    <property type="entry name" value="CXXC_Zn-binding_euk"/>
</dbReference>
<proteinExistence type="inferred from homology"/>
<sequence>MVFYLLSIWGELENITNLQPLGGCDDPNFPYRFKVKCENCGEISQKETCVVLSETVPLSNGRATANLVQKCKLCGREGSIQMIPGQGQPLTLEQSQAEKFSTLMVFDCRGFEPIGFSFSNGWKAESTSGTVYEIDLSEGDFADYDEKGECPVGVSNLQGKFKPVKKNDRHGKTTYS</sequence>
<gene>
    <name evidence="4" type="ORF">A4U43_C05F20500</name>
</gene>
<evidence type="ECO:0000256" key="1">
    <source>
        <dbReference type="ARBA" id="ARBA00007818"/>
    </source>
</evidence>
<evidence type="ECO:0000256" key="2">
    <source>
        <dbReference type="ARBA" id="ARBA00022723"/>
    </source>
</evidence>
<keyword evidence="2" id="KW-0479">Metal-binding</keyword>
<protein>
    <recommendedName>
        <fullName evidence="6">CXXC motif containing zinc binding protein</fullName>
    </recommendedName>
</protein>
<dbReference type="PANTHER" id="PTHR12857:SF0">
    <property type="entry name" value="CXXC MOTIF CONTAINING ZINC BINDING PROTEIN"/>
    <property type="match status" value="1"/>
</dbReference>
<keyword evidence="3" id="KW-0862">Zinc</keyword>
<dbReference type="Pfam" id="PF05907">
    <property type="entry name" value="CXXC_Zn-b_euk"/>
    <property type="match status" value="1"/>
</dbReference>
<dbReference type="GO" id="GO:0008270">
    <property type="term" value="F:zinc ion binding"/>
    <property type="evidence" value="ECO:0007669"/>
    <property type="project" value="TreeGrafter"/>
</dbReference>
<dbReference type="Proteomes" id="UP000243459">
    <property type="component" value="Chromosome 5"/>
</dbReference>
<organism evidence="4 5">
    <name type="scientific">Asparagus officinalis</name>
    <name type="common">Garden asparagus</name>
    <dbReference type="NCBI Taxonomy" id="4686"/>
    <lineage>
        <taxon>Eukaryota</taxon>
        <taxon>Viridiplantae</taxon>
        <taxon>Streptophyta</taxon>
        <taxon>Embryophyta</taxon>
        <taxon>Tracheophyta</taxon>
        <taxon>Spermatophyta</taxon>
        <taxon>Magnoliopsida</taxon>
        <taxon>Liliopsida</taxon>
        <taxon>Asparagales</taxon>
        <taxon>Asparagaceae</taxon>
        <taxon>Asparagoideae</taxon>
        <taxon>Asparagus</taxon>
    </lineage>
</organism>
<evidence type="ECO:0008006" key="6">
    <source>
        <dbReference type="Google" id="ProtNLM"/>
    </source>
</evidence>
<dbReference type="Gramene" id="ONK69211">
    <property type="protein sequence ID" value="ONK69211"/>
    <property type="gene ID" value="A4U43_C05F20500"/>
</dbReference>
<dbReference type="AlphaFoldDB" id="A0A5P1EXH3"/>
<dbReference type="PANTHER" id="PTHR12857">
    <property type="entry name" value="CXXC MOTIF CONTAINING ZINC BINDING PROTEIN"/>
    <property type="match status" value="1"/>
</dbReference>
<evidence type="ECO:0000313" key="5">
    <source>
        <dbReference type="Proteomes" id="UP000243459"/>
    </source>
</evidence>
<dbReference type="SUPFAM" id="SSF141678">
    <property type="entry name" value="MAL13P1.257-like"/>
    <property type="match status" value="1"/>
</dbReference>
<keyword evidence="5" id="KW-1185">Reference proteome</keyword>
<evidence type="ECO:0000256" key="3">
    <source>
        <dbReference type="ARBA" id="ARBA00022833"/>
    </source>
</evidence>
<dbReference type="OMA" id="TAHFVWR"/>
<comment type="similarity">
    <text evidence="1">Belongs to the UPF0587 family.</text>
</comment>
<dbReference type="OrthoDB" id="10248838at2759"/>
<name>A0A5P1EXH3_ASPOF</name>
<accession>A0A5P1EXH3</accession>
<reference evidence="5" key="1">
    <citation type="journal article" date="2017" name="Nat. Commun.">
        <title>The asparagus genome sheds light on the origin and evolution of a young Y chromosome.</title>
        <authorList>
            <person name="Harkess A."/>
            <person name="Zhou J."/>
            <person name="Xu C."/>
            <person name="Bowers J.E."/>
            <person name="Van der Hulst R."/>
            <person name="Ayyampalayam S."/>
            <person name="Mercati F."/>
            <person name="Riccardi P."/>
            <person name="McKain M.R."/>
            <person name="Kakrana A."/>
            <person name="Tang H."/>
            <person name="Ray J."/>
            <person name="Groenendijk J."/>
            <person name="Arikit S."/>
            <person name="Mathioni S.M."/>
            <person name="Nakano M."/>
            <person name="Shan H."/>
            <person name="Telgmann-Rauber A."/>
            <person name="Kanno A."/>
            <person name="Yue Z."/>
            <person name="Chen H."/>
            <person name="Li W."/>
            <person name="Chen Y."/>
            <person name="Xu X."/>
            <person name="Zhang Y."/>
            <person name="Luo S."/>
            <person name="Chen H."/>
            <person name="Gao J."/>
            <person name="Mao Z."/>
            <person name="Pires J.C."/>
            <person name="Luo M."/>
            <person name="Kudrna D."/>
            <person name="Wing R.A."/>
            <person name="Meyers B.C."/>
            <person name="Yi K."/>
            <person name="Kong H."/>
            <person name="Lavrijsen P."/>
            <person name="Sunseri F."/>
            <person name="Falavigna A."/>
            <person name="Ye Y."/>
            <person name="Leebens-Mack J.H."/>
            <person name="Chen G."/>
        </authorList>
    </citation>
    <scope>NUCLEOTIDE SEQUENCE [LARGE SCALE GENOMIC DNA]</scope>
    <source>
        <strain evidence="5">cv. DH0086</strain>
    </source>
</reference>
<dbReference type="EMBL" id="CM007385">
    <property type="protein sequence ID" value="ONK69211.1"/>
    <property type="molecule type" value="Genomic_DNA"/>
</dbReference>